<dbReference type="GO" id="GO:0005886">
    <property type="term" value="C:plasma membrane"/>
    <property type="evidence" value="ECO:0007669"/>
    <property type="project" value="UniProtKB-SubCell"/>
</dbReference>
<keyword evidence="8" id="KW-0732">Signal</keyword>
<feature type="transmembrane region" description="Helical" evidence="7">
    <location>
        <begin position="214"/>
        <end position="233"/>
    </location>
</feature>
<dbReference type="PANTHER" id="PTHR30106:SF1">
    <property type="entry name" value="UPF0324 MEMBRANE PROTEIN FN0533"/>
    <property type="match status" value="1"/>
</dbReference>
<evidence type="ECO:0000313" key="9">
    <source>
        <dbReference type="EMBL" id="SNR92358.1"/>
    </source>
</evidence>
<comment type="similarity">
    <text evidence="2">Belongs to the UPF0324 family.</text>
</comment>
<feature type="transmembrane region" description="Helical" evidence="7">
    <location>
        <begin position="180"/>
        <end position="202"/>
    </location>
</feature>
<evidence type="ECO:0000313" key="10">
    <source>
        <dbReference type="Proteomes" id="UP000198403"/>
    </source>
</evidence>
<dbReference type="Proteomes" id="UP000198403">
    <property type="component" value="Unassembled WGS sequence"/>
</dbReference>
<evidence type="ECO:0000256" key="2">
    <source>
        <dbReference type="ARBA" id="ARBA00007977"/>
    </source>
</evidence>
<feature type="transmembrane region" description="Helical" evidence="7">
    <location>
        <begin position="120"/>
        <end position="138"/>
    </location>
</feature>
<organism evidence="9 10">
    <name type="scientific">Blastococcus mobilis</name>
    <dbReference type="NCBI Taxonomy" id="1938746"/>
    <lineage>
        <taxon>Bacteria</taxon>
        <taxon>Bacillati</taxon>
        <taxon>Actinomycetota</taxon>
        <taxon>Actinomycetes</taxon>
        <taxon>Geodermatophilales</taxon>
        <taxon>Geodermatophilaceae</taxon>
        <taxon>Blastococcus</taxon>
    </lineage>
</organism>
<gene>
    <name evidence="9" type="ORF">SAMN06272737_14020</name>
</gene>
<keyword evidence="10" id="KW-1185">Reference proteome</keyword>
<sequence>MTARLRPALGLALAVALGVVASVAGAAWPTLGAPVFAVTAGVLLSPLANRWRGALDRGIGLAKGPLLQVAVVLLGAQLSLQQVADVGLSSLPVMLGTLTPCLLLAVLLGRAMHIGSDLRTLIGVGTAICGASAIAAVTPTIRAKDPDTTYAISTIFLFNVLAVLAFPPLGHLLELSQEQFGLFAGTAVNDTSSVVAAAASYGSVAADHAVVVKLVRSLMIIPIVVGLAVLVRCREGVAESAGRGGRVSRLVGLVPWFLIAFVMVVAMNSMGWVPDRSHEVIRLAAVFLIATALAAIGLSTDVRALRRTGPKPMVLGLVLWGSVTSTSLLLIWLTGDGD</sequence>
<feature type="chain" id="PRO_5013122397" evidence="8">
    <location>
        <begin position="27"/>
        <end position="338"/>
    </location>
</feature>
<keyword evidence="6 7" id="KW-0472">Membrane</keyword>
<name>A0A239ABC5_9ACTN</name>
<evidence type="ECO:0000256" key="5">
    <source>
        <dbReference type="ARBA" id="ARBA00022989"/>
    </source>
</evidence>
<evidence type="ECO:0000256" key="4">
    <source>
        <dbReference type="ARBA" id="ARBA00022692"/>
    </source>
</evidence>
<evidence type="ECO:0000256" key="6">
    <source>
        <dbReference type="ARBA" id="ARBA00023136"/>
    </source>
</evidence>
<proteinExistence type="inferred from homology"/>
<dbReference type="InterPro" id="IPR018383">
    <property type="entry name" value="UPF0324_pro"/>
</dbReference>
<feature type="transmembrane region" description="Helical" evidence="7">
    <location>
        <begin position="280"/>
        <end position="300"/>
    </location>
</feature>
<evidence type="ECO:0000256" key="8">
    <source>
        <dbReference type="SAM" id="SignalP"/>
    </source>
</evidence>
<evidence type="ECO:0000256" key="3">
    <source>
        <dbReference type="ARBA" id="ARBA00022475"/>
    </source>
</evidence>
<protein>
    <submittedName>
        <fullName evidence="9">Conserved hypothetical integral membrane protein</fullName>
    </submittedName>
</protein>
<feature type="transmembrane region" description="Helical" evidence="7">
    <location>
        <begin position="86"/>
        <end position="108"/>
    </location>
</feature>
<evidence type="ECO:0000256" key="1">
    <source>
        <dbReference type="ARBA" id="ARBA00004651"/>
    </source>
</evidence>
<evidence type="ECO:0000256" key="7">
    <source>
        <dbReference type="SAM" id="Phobius"/>
    </source>
</evidence>
<dbReference type="AlphaFoldDB" id="A0A239ABC5"/>
<comment type="subcellular location">
    <subcellularLocation>
        <location evidence="1">Cell membrane</location>
        <topology evidence="1">Multi-pass membrane protein</topology>
    </subcellularLocation>
</comment>
<dbReference type="EMBL" id="FZNO01000040">
    <property type="protein sequence ID" value="SNR92358.1"/>
    <property type="molecule type" value="Genomic_DNA"/>
</dbReference>
<reference evidence="9 10" key="1">
    <citation type="submission" date="2017-06" db="EMBL/GenBank/DDBJ databases">
        <authorList>
            <person name="Kim H.J."/>
            <person name="Triplett B.A."/>
        </authorList>
    </citation>
    <scope>NUCLEOTIDE SEQUENCE [LARGE SCALE GENOMIC DNA]</scope>
    <source>
        <strain evidence="9 10">DSM 44272</strain>
    </source>
</reference>
<keyword evidence="4 7" id="KW-0812">Transmembrane</keyword>
<feature type="transmembrane region" description="Helical" evidence="7">
    <location>
        <begin position="253"/>
        <end position="274"/>
    </location>
</feature>
<feature type="transmembrane region" description="Helical" evidence="7">
    <location>
        <begin position="312"/>
        <end position="333"/>
    </location>
</feature>
<dbReference type="Pfam" id="PF03601">
    <property type="entry name" value="Cons_hypoth698"/>
    <property type="match status" value="1"/>
</dbReference>
<feature type="signal peptide" evidence="8">
    <location>
        <begin position="1"/>
        <end position="26"/>
    </location>
</feature>
<feature type="transmembrane region" description="Helical" evidence="7">
    <location>
        <begin position="150"/>
        <end position="173"/>
    </location>
</feature>
<accession>A0A239ABC5</accession>
<keyword evidence="3" id="KW-1003">Cell membrane</keyword>
<keyword evidence="5 7" id="KW-1133">Transmembrane helix</keyword>
<dbReference type="PANTHER" id="PTHR30106">
    <property type="entry name" value="INNER MEMBRANE PROTEIN YEIH-RELATED"/>
    <property type="match status" value="1"/>
</dbReference>